<feature type="transmembrane region" description="Helical" evidence="4">
    <location>
        <begin position="34"/>
        <end position="55"/>
    </location>
</feature>
<gene>
    <name evidence="6" type="ordered locus">UWK_03047</name>
</gene>
<comment type="catalytic activity">
    <reaction evidence="1">
        <text>ATP + protein L-histidine = ADP + protein N-phospho-L-histidine.</text>
        <dbReference type="EC" id="2.7.13.3"/>
    </reaction>
</comment>
<feature type="domain" description="Histidine kinase" evidence="5">
    <location>
        <begin position="132"/>
        <end position="340"/>
    </location>
</feature>
<dbReference type="SMART" id="SM00388">
    <property type="entry name" value="HisKA"/>
    <property type="match status" value="1"/>
</dbReference>
<dbReference type="InterPro" id="IPR005467">
    <property type="entry name" value="His_kinase_dom"/>
</dbReference>
<keyword evidence="4" id="KW-0812">Transmembrane</keyword>
<keyword evidence="6" id="KW-0418">Kinase</keyword>
<name>M1PTC2_DESSD</name>
<dbReference type="KEGG" id="dsf:UWK_03047"/>
<dbReference type="Gene3D" id="1.10.287.130">
    <property type="match status" value="1"/>
</dbReference>
<dbReference type="GO" id="GO:0000155">
    <property type="term" value="F:phosphorelay sensor kinase activity"/>
    <property type="evidence" value="ECO:0007669"/>
    <property type="project" value="InterPro"/>
</dbReference>
<keyword evidence="3" id="KW-0597">Phosphoprotein</keyword>
<dbReference type="CDD" id="cd00075">
    <property type="entry name" value="HATPase"/>
    <property type="match status" value="1"/>
</dbReference>
<dbReference type="SMART" id="SM00387">
    <property type="entry name" value="HATPase_c"/>
    <property type="match status" value="1"/>
</dbReference>
<organism evidence="6 7">
    <name type="scientific">Desulfocapsa sulfexigens (strain DSM 10523 / SB164P1)</name>
    <dbReference type="NCBI Taxonomy" id="1167006"/>
    <lineage>
        <taxon>Bacteria</taxon>
        <taxon>Pseudomonadati</taxon>
        <taxon>Thermodesulfobacteriota</taxon>
        <taxon>Desulfobulbia</taxon>
        <taxon>Desulfobulbales</taxon>
        <taxon>Desulfocapsaceae</taxon>
        <taxon>Desulfocapsa</taxon>
    </lineage>
</organism>
<proteinExistence type="predicted"/>
<dbReference type="EMBL" id="CP003985">
    <property type="protein sequence ID" value="AGF79576.1"/>
    <property type="molecule type" value="Genomic_DNA"/>
</dbReference>
<keyword evidence="4" id="KW-1133">Transmembrane helix</keyword>
<dbReference type="OrthoDB" id="9808844at2"/>
<keyword evidence="4" id="KW-0472">Membrane</keyword>
<keyword evidence="7" id="KW-1185">Reference proteome</keyword>
<dbReference type="InterPro" id="IPR003661">
    <property type="entry name" value="HisK_dim/P_dom"/>
</dbReference>
<protein>
    <recommendedName>
        <fullName evidence="2">histidine kinase</fullName>
        <ecNumber evidence="2">2.7.13.3</ecNumber>
    </recommendedName>
</protein>
<dbReference type="Pfam" id="PF00512">
    <property type="entry name" value="HisKA"/>
    <property type="match status" value="1"/>
</dbReference>
<evidence type="ECO:0000256" key="4">
    <source>
        <dbReference type="SAM" id="Phobius"/>
    </source>
</evidence>
<dbReference type="PROSITE" id="PS50109">
    <property type="entry name" value="HIS_KIN"/>
    <property type="match status" value="1"/>
</dbReference>
<dbReference type="InterPro" id="IPR004358">
    <property type="entry name" value="Sig_transdc_His_kin-like_C"/>
</dbReference>
<dbReference type="InterPro" id="IPR003594">
    <property type="entry name" value="HATPase_dom"/>
</dbReference>
<dbReference type="PRINTS" id="PR00344">
    <property type="entry name" value="BCTRLSENSOR"/>
</dbReference>
<accession>M1PTC2</accession>
<dbReference type="InterPro" id="IPR036890">
    <property type="entry name" value="HATPase_C_sf"/>
</dbReference>
<dbReference type="Pfam" id="PF02518">
    <property type="entry name" value="HATPase_c"/>
    <property type="match status" value="1"/>
</dbReference>
<feature type="transmembrane region" description="Helical" evidence="4">
    <location>
        <begin position="85"/>
        <end position="106"/>
    </location>
</feature>
<dbReference type="InterPro" id="IPR036097">
    <property type="entry name" value="HisK_dim/P_sf"/>
</dbReference>
<dbReference type="Proteomes" id="UP000011721">
    <property type="component" value="Chromosome"/>
</dbReference>
<evidence type="ECO:0000259" key="5">
    <source>
        <dbReference type="PROSITE" id="PS50109"/>
    </source>
</evidence>
<dbReference type="PANTHER" id="PTHR43547">
    <property type="entry name" value="TWO-COMPONENT HISTIDINE KINASE"/>
    <property type="match status" value="1"/>
</dbReference>
<evidence type="ECO:0000256" key="2">
    <source>
        <dbReference type="ARBA" id="ARBA00012438"/>
    </source>
</evidence>
<keyword evidence="6" id="KW-0808">Transferase</keyword>
<dbReference type="AlphaFoldDB" id="M1PTC2"/>
<dbReference type="CDD" id="cd00082">
    <property type="entry name" value="HisKA"/>
    <property type="match status" value="1"/>
</dbReference>
<dbReference type="PANTHER" id="PTHR43547:SF2">
    <property type="entry name" value="HYBRID SIGNAL TRANSDUCTION HISTIDINE KINASE C"/>
    <property type="match status" value="1"/>
</dbReference>
<evidence type="ECO:0000256" key="3">
    <source>
        <dbReference type="ARBA" id="ARBA00022553"/>
    </source>
</evidence>
<reference evidence="7" key="1">
    <citation type="journal article" date="2013" name="Stand. Genomic Sci.">
        <title>Complete genome sequence of Desulfocapsa sulfexigens, a marine deltaproteobacterium specialized in disproportionating inorganic sulfur compounds.</title>
        <authorList>
            <person name="Finster K.W."/>
            <person name="Kjeldsen K.U."/>
            <person name="Kube M."/>
            <person name="Reinhardt R."/>
            <person name="Mussmann M."/>
            <person name="Amann R."/>
            <person name="Schreiber L."/>
        </authorList>
    </citation>
    <scope>NUCLEOTIDE SEQUENCE [LARGE SCALE GENOMIC DNA]</scope>
    <source>
        <strain evidence="7">DSM 10523 / SB164P1</strain>
    </source>
</reference>
<dbReference type="STRING" id="1167006.UWK_03047"/>
<dbReference type="EC" id="2.7.13.3" evidence="2"/>
<feature type="transmembrane region" description="Helical" evidence="4">
    <location>
        <begin position="12"/>
        <end position="28"/>
    </location>
</feature>
<dbReference type="eggNOG" id="COG4191">
    <property type="taxonomic scope" value="Bacteria"/>
</dbReference>
<evidence type="ECO:0000313" key="6">
    <source>
        <dbReference type="EMBL" id="AGF79576.1"/>
    </source>
</evidence>
<dbReference type="SUPFAM" id="SSF55874">
    <property type="entry name" value="ATPase domain of HSP90 chaperone/DNA topoisomerase II/histidine kinase"/>
    <property type="match status" value="1"/>
</dbReference>
<dbReference type="RefSeq" id="WP_015405260.1">
    <property type="nucleotide sequence ID" value="NC_020304.1"/>
</dbReference>
<sequence length="347" mass="38486">MKNNKSNLAQKWAILAVLTVGITLLHYNTEQSLYYFHVFYGELYCIPIVLAGFWFGLRGALLVSTTITVFYLPFIYWHWQGLSPNALDSILSLCLYNGLALLTGALKDRETATREMVLQTDNLIVMGKSLAAAAHDMRSPLMLIGGFARRILKNMDDHDPARPKLTLIIQETEKMERMAEDMLDFSKPLALTKVRGNIDTTVRNGLAKVQEAARKKRVSVEYHPSPEPVDIKFDSVRFEQALINLIQNAVEASPEGDTVTIALSVSSLGSPFLDVADNGSGIPLAKRQKVFDPFFTTKKEGTGLGLPIVKKIIDAHGWSLQILDNNGGGTICRIMLKEGNGHDCIHQ</sequence>
<evidence type="ECO:0000313" key="7">
    <source>
        <dbReference type="Proteomes" id="UP000011721"/>
    </source>
</evidence>
<evidence type="ECO:0000256" key="1">
    <source>
        <dbReference type="ARBA" id="ARBA00000085"/>
    </source>
</evidence>
<dbReference type="HOGENOM" id="CLU_000445_114_39_7"/>
<dbReference type="SUPFAM" id="SSF47384">
    <property type="entry name" value="Homodimeric domain of signal transducing histidine kinase"/>
    <property type="match status" value="1"/>
</dbReference>
<dbReference type="Gene3D" id="3.30.565.10">
    <property type="entry name" value="Histidine kinase-like ATPase, C-terminal domain"/>
    <property type="match status" value="1"/>
</dbReference>
<feature type="transmembrane region" description="Helical" evidence="4">
    <location>
        <begin position="60"/>
        <end position="79"/>
    </location>
</feature>